<proteinExistence type="predicted"/>
<organism evidence="4 5">
    <name type="scientific">Arctia plantaginis</name>
    <name type="common">Wood tiger moth</name>
    <name type="synonym">Phalaena plantaginis</name>
    <dbReference type="NCBI Taxonomy" id="874455"/>
    <lineage>
        <taxon>Eukaryota</taxon>
        <taxon>Metazoa</taxon>
        <taxon>Ecdysozoa</taxon>
        <taxon>Arthropoda</taxon>
        <taxon>Hexapoda</taxon>
        <taxon>Insecta</taxon>
        <taxon>Pterygota</taxon>
        <taxon>Neoptera</taxon>
        <taxon>Endopterygota</taxon>
        <taxon>Lepidoptera</taxon>
        <taxon>Glossata</taxon>
        <taxon>Ditrysia</taxon>
        <taxon>Noctuoidea</taxon>
        <taxon>Erebidae</taxon>
        <taxon>Arctiinae</taxon>
        <taxon>Arctia</taxon>
    </lineage>
</organism>
<feature type="region of interest" description="Disordered" evidence="2">
    <location>
        <begin position="104"/>
        <end position="124"/>
    </location>
</feature>
<name>A0A8S1BJ66_ARCPL</name>
<dbReference type="PROSITE" id="PS50157">
    <property type="entry name" value="ZINC_FINGER_C2H2_2"/>
    <property type="match status" value="2"/>
</dbReference>
<dbReference type="SMART" id="SM00355">
    <property type="entry name" value="ZnF_C2H2"/>
    <property type="match status" value="2"/>
</dbReference>
<dbReference type="InterPro" id="IPR013087">
    <property type="entry name" value="Znf_C2H2_type"/>
</dbReference>
<dbReference type="PROSITE" id="PS00028">
    <property type="entry name" value="ZINC_FINGER_C2H2_1"/>
    <property type="match status" value="2"/>
</dbReference>
<feature type="compositionally biased region" description="Basic and acidic residues" evidence="2">
    <location>
        <begin position="114"/>
        <end position="124"/>
    </location>
</feature>
<dbReference type="Pfam" id="PF00096">
    <property type="entry name" value="zf-C2H2"/>
    <property type="match status" value="1"/>
</dbReference>
<evidence type="ECO:0000313" key="4">
    <source>
        <dbReference type="EMBL" id="CAB3260136.1"/>
    </source>
</evidence>
<keyword evidence="1" id="KW-0479">Metal-binding</keyword>
<accession>A0A8S1BJ66</accession>
<evidence type="ECO:0000259" key="3">
    <source>
        <dbReference type="PROSITE" id="PS50157"/>
    </source>
</evidence>
<evidence type="ECO:0000256" key="2">
    <source>
        <dbReference type="SAM" id="MobiDB-lite"/>
    </source>
</evidence>
<feature type="domain" description="C2H2-type" evidence="3">
    <location>
        <begin position="51"/>
        <end position="79"/>
    </location>
</feature>
<dbReference type="GO" id="GO:0008270">
    <property type="term" value="F:zinc ion binding"/>
    <property type="evidence" value="ECO:0007669"/>
    <property type="project" value="UniProtKB-KW"/>
</dbReference>
<dbReference type="AlphaFoldDB" id="A0A8S1BJ66"/>
<keyword evidence="1" id="KW-0863">Zinc-finger</keyword>
<evidence type="ECO:0000313" key="5">
    <source>
        <dbReference type="Proteomes" id="UP000494106"/>
    </source>
</evidence>
<protein>
    <recommendedName>
        <fullName evidence="3">C2H2-type domain-containing protein</fullName>
    </recommendedName>
</protein>
<keyword evidence="1" id="KW-0862">Zinc</keyword>
<dbReference type="Proteomes" id="UP000494106">
    <property type="component" value="Unassembled WGS sequence"/>
</dbReference>
<sequence>MITKNHTVVRDVKKPSQKSSTLATTLKLLIRGRRPIRVRRSRSFFQVVKAWKCEECGLQFHEADKLALHQVEKHSPDVKSESQFQCTDCRRVFISQKGLTSHRRVHHSTESLVETERSTQESCV</sequence>
<evidence type="ECO:0000256" key="1">
    <source>
        <dbReference type="PROSITE-ProRule" id="PRU00042"/>
    </source>
</evidence>
<gene>
    <name evidence="4" type="ORF">APLA_LOCUS17248</name>
</gene>
<keyword evidence="5" id="KW-1185">Reference proteome</keyword>
<dbReference type="EMBL" id="CADEBC010000729">
    <property type="protein sequence ID" value="CAB3260136.1"/>
    <property type="molecule type" value="Genomic_DNA"/>
</dbReference>
<comment type="caution">
    <text evidence="4">The sequence shown here is derived from an EMBL/GenBank/DDBJ whole genome shotgun (WGS) entry which is preliminary data.</text>
</comment>
<reference evidence="4 5" key="1">
    <citation type="submission" date="2020-04" db="EMBL/GenBank/DDBJ databases">
        <authorList>
            <person name="Wallbank WR R."/>
            <person name="Pardo Diaz C."/>
            <person name="Kozak K."/>
            <person name="Martin S."/>
            <person name="Jiggins C."/>
            <person name="Moest M."/>
            <person name="Warren A I."/>
            <person name="Byers J.R.P. K."/>
            <person name="Montejo-Kovacevich G."/>
            <person name="Yen C E."/>
        </authorList>
    </citation>
    <scope>NUCLEOTIDE SEQUENCE [LARGE SCALE GENOMIC DNA]</scope>
</reference>
<dbReference type="SUPFAM" id="SSF57667">
    <property type="entry name" value="beta-beta-alpha zinc fingers"/>
    <property type="match status" value="1"/>
</dbReference>
<feature type="domain" description="C2H2-type" evidence="3">
    <location>
        <begin position="84"/>
        <end position="111"/>
    </location>
</feature>
<dbReference type="InterPro" id="IPR036236">
    <property type="entry name" value="Znf_C2H2_sf"/>
</dbReference>
<dbReference type="Gene3D" id="3.30.160.60">
    <property type="entry name" value="Classic Zinc Finger"/>
    <property type="match status" value="1"/>
</dbReference>